<dbReference type="PANTHER" id="PTHR43856">
    <property type="entry name" value="CARDIOLIPIN HYDROLASE"/>
    <property type="match status" value="1"/>
</dbReference>
<dbReference type="Pfam" id="PF13091">
    <property type="entry name" value="PLDc_2"/>
    <property type="match status" value="2"/>
</dbReference>
<dbReference type="Gene3D" id="3.30.870.10">
    <property type="entry name" value="Endonuclease Chain A"/>
    <property type="match status" value="2"/>
</dbReference>
<dbReference type="PROSITE" id="PS50035">
    <property type="entry name" value="PLD"/>
    <property type="match status" value="1"/>
</dbReference>
<dbReference type="Gene3D" id="2.40.50.90">
    <property type="match status" value="1"/>
</dbReference>
<dbReference type="OrthoDB" id="9762009at2"/>
<evidence type="ECO:0000256" key="5">
    <source>
        <dbReference type="ARBA" id="ARBA00022963"/>
    </source>
</evidence>
<dbReference type="InterPro" id="IPR051406">
    <property type="entry name" value="PLD_domain"/>
</dbReference>
<organism evidence="9 10">
    <name type="scientific">Gracilimonas mengyeensis</name>
    <dbReference type="NCBI Taxonomy" id="1302730"/>
    <lineage>
        <taxon>Bacteria</taxon>
        <taxon>Pseudomonadati</taxon>
        <taxon>Balneolota</taxon>
        <taxon>Balneolia</taxon>
        <taxon>Balneolales</taxon>
        <taxon>Balneolaceae</taxon>
        <taxon>Gracilimonas</taxon>
    </lineage>
</organism>
<dbReference type="InterPro" id="IPR025202">
    <property type="entry name" value="PLD-like_dom"/>
</dbReference>
<accession>A0A521CHA1</accession>
<dbReference type="Pfam" id="PF00565">
    <property type="entry name" value="SNase"/>
    <property type="match status" value="1"/>
</dbReference>
<keyword evidence="10" id="KW-1185">Reference proteome</keyword>
<dbReference type="GO" id="GO:0004630">
    <property type="term" value="F:phospholipase D activity"/>
    <property type="evidence" value="ECO:0007669"/>
    <property type="project" value="UniProtKB-EC"/>
</dbReference>
<keyword evidence="4" id="KW-0378">Hydrolase</keyword>
<dbReference type="InterPro" id="IPR010994">
    <property type="entry name" value="RuvA_2-like"/>
</dbReference>
<dbReference type="SUPFAM" id="SSF56024">
    <property type="entry name" value="Phospholipase D/nuclease"/>
    <property type="match status" value="2"/>
</dbReference>
<dbReference type="RefSeq" id="WP_142453974.1">
    <property type="nucleotide sequence ID" value="NZ_FXTP01000005.1"/>
</dbReference>
<dbReference type="PANTHER" id="PTHR43856:SF1">
    <property type="entry name" value="MITOCHONDRIAL CARDIOLIPIN HYDROLASE"/>
    <property type="match status" value="1"/>
</dbReference>
<dbReference type="Pfam" id="PF12836">
    <property type="entry name" value="HHH_3"/>
    <property type="match status" value="1"/>
</dbReference>
<dbReference type="Gene3D" id="1.10.150.320">
    <property type="entry name" value="Photosystem II 12 kDa extrinsic protein"/>
    <property type="match status" value="1"/>
</dbReference>
<evidence type="ECO:0000313" key="10">
    <source>
        <dbReference type="Proteomes" id="UP000317557"/>
    </source>
</evidence>
<evidence type="ECO:0000259" key="8">
    <source>
        <dbReference type="PROSITE" id="PS50830"/>
    </source>
</evidence>
<dbReference type="GO" id="GO:0016891">
    <property type="term" value="F:RNA endonuclease activity producing 5'-phosphomonoesters, hydrolytic mechanism"/>
    <property type="evidence" value="ECO:0007669"/>
    <property type="project" value="TreeGrafter"/>
</dbReference>
<dbReference type="EMBL" id="FXTP01000005">
    <property type="protein sequence ID" value="SMO58792.1"/>
    <property type="molecule type" value="Genomic_DNA"/>
</dbReference>
<evidence type="ECO:0000256" key="3">
    <source>
        <dbReference type="ARBA" id="ARBA00012027"/>
    </source>
</evidence>
<feature type="domain" description="PLD phosphodiesterase" evidence="7">
    <location>
        <begin position="338"/>
        <end position="373"/>
    </location>
</feature>
<evidence type="ECO:0000256" key="6">
    <source>
        <dbReference type="ARBA" id="ARBA00023098"/>
    </source>
</evidence>
<evidence type="ECO:0000313" key="9">
    <source>
        <dbReference type="EMBL" id="SMO58792.1"/>
    </source>
</evidence>
<dbReference type="GO" id="GO:0006793">
    <property type="term" value="P:phosphorus metabolic process"/>
    <property type="evidence" value="ECO:0007669"/>
    <property type="project" value="UniProtKB-ARBA"/>
</dbReference>
<dbReference type="GO" id="GO:0016042">
    <property type="term" value="P:lipid catabolic process"/>
    <property type="evidence" value="ECO:0007669"/>
    <property type="project" value="UniProtKB-KW"/>
</dbReference>
<dbReference type="InterPro" id="IPR001736">
    <property type="entry name" value="PLipase_D/transphosphatidylase"/>
</dbReference>
<proteinExistence type="inferred from homology"/>
<dbReference type="AlphaFoldDB" id="A0A521CHA1"/>
<dbReference type="SMART" id="SM00318">
    <property type="entry name" value="SNc"/>
    <property type="match status" value="1"/>
</dbReference>
<name>A0A521CHA1_9BACT</name>
<dbReference type="SUPFAM" id="SSF50199">
    <property type="entry name" value="Staphylococcal nuclease"/>
    <property type="match status" value="1"/>
</dbReference>
<evidence type="ECO:0000256" key="4">
    <source>
        <dbReference type="ARBA" id="ARBA00022801"/>
    </source>
</evidence>
<reference evidence="9 10" key="1">
    <citation type="submission" date="2017-05" db="EMBL/GenBank/DDBJ databases">
        <authorList>
            <person name="Varghese N."/>
            <person name="Submissions S."/>
        </authorList>
    </citation>
    <scope>NUCLEOTIDE SEQUENCE [LARGE SCALE GENOMIC DNA]</scope>
    <source>
        <strain evidence="9 10">DSM 21985</strain>
    </source>
</reference>
<dbReference type="Proteomes" id="UP000317557">
    <property type="component" value="Unassembled WGS sequence"/>
</dbReference>
<keyword evidence="6" id="KW-0443">Lipid metabolism</keyword>
<evidence type="ECO:0000256" key="2">
    <source>
        <dbReference type="ARBA" id="ARBA00008664"/>
    </source>
</evidence>
<comment type="catalytic activity">
    <reaction evidence="1">
        <text>a 1,2-diacyl-sn-glycero-3-phosphocholine + H2O = a 1,2-diacyl-sn-glycero-3-phosphate + choline + H(+)</text>
        <dbReference type="Rhea" id="RHEA:14445"/>
        <dbReference type="ChEBI" id="CHEBI:15354"/>
        <dbReference type="ChEBI" id="CHEBI:15377"/>
        <dbReference type="ChEBI" id="CHEBI:15378"/>
        <dbReference type="ChEBI" id="CHEBI:57643"/>
        <dbReference type="ChEBI" id="CHEBI:58608"/>
        <dbReference type="EC" id="3.1.4.4"/>
    </reaction>
</comment>
<evidence type="ECO:0000259" key="7">
    <source>
        <dbReference type="PROSITE" id="PS50035"/>
    </source>
</evidence>
<keyword evidence="5" id="KW-0442">Lipid degradation</keyword>
<dbReference type="InterPro" id="IPR035437">
    <property type="entry name" value="SNase_OB-fold_sf"/>
</dbReference>
<evidence type="ECO:0000256" key="1">
    <source>
        <dbReference type="ARBA" id="ARBA00000798"/>
    </source>
</evidence>
<protein>
    <recommendedName>
        <fullName evidence="3">phospholipase D</fullName>
        <ecNumber evidence="3">3.1.4.4</ecNumber>
    </recommendedName>
</protein>
<dbReference type="PROSITE" id="PS50830">
    <property type="entry name" value="TNASE_3"/>
    <property type="match status" value="1"/>
</dbReference>
<dbReference type="InterPro" id="IPR016071">
    <property type="entry name" value="Staphylococal_nuclease_OB-fold"/>
</dbReference>
<dbReference type="EC" id="3.1.4.4" evidence="3"/>
<comment type="similarity">
    <text evidence="2">Belongs to the phospholipase D family.</text>
</comment>
<feature type="domain" description="TNase-like" evidence="8">
    <location>
        <begin position="417"/>
        <end position="556"/>
    </location>
</feature>
<dbReference type="SUPFAM" id="SSF47781">
    <property type="entry name" value="RuvA domain 2-like"/>
    <property type="match status" value="1"/>
</dbReference>
<sequence>MNKIEKWAVWLFFLGWIWTGNNVQAQSEWIKVYFNMPSDHSVATPGNQSNSNWDLLQTLEDRIDSATASIDLCIYDIEHPRIAEALVRAKDRGVRVRLVTDNHNRTDAGQYDEIIWEILRKGGIYSIDDDGDVYHPDGSIIDYDLVNDGSDMHHKFAVIDYLSDSPEDDYVWTGSTNLTYTGAYNTNHTIVVKDSEVAGAYTEEFEQMWGGSGELPDEEKAVYHKDKSNVSQNVFDVGGTRLEVYFAPVNRDRTKPSVSERLVKLLHDEAQYDINFQAFAITPNIPISEQMWNQTADGRILLNGVIDRRFYSRYESAGEIWAAPEARLGNRNIRAANELRTLHHKLILIDAQHPDSNDVAVTVAGSYNFSMNAELNNDENTLIIFSDKITNQFYQDFMGVMSRAKEESYPPAPPIYTDKWYEIYSVSDGSRFDIEVLPGFGYSVRLLGVNVPSLYAGEDSAYYYAGAAAEYMQNLLEGRRVRLKGFDNNKPEARYNAFQAYVEIDYDGEPVSLNKLILEKGYGTTLEYYRQHPDSVAAFAVYEDQARKQAAGLWRYPEKRGRKVLRVKEVDTGSPTNVMYPININTADEATLQLLPGIGPAYSKRIVEYRLQNGSFKDVSELTLIKGIGPKTLEKLRPITTVD</sequence>
<gene>
    <name evidence="9" type="ORF">SAMN06265219_105153</name>
</gene>